<proteinExistence type="predicted"/>
<comment type="caution">
    <text evidence="2">The sequence shown here is derived from an EMBL/GenBank/DDBJ whole genome shotgun (WGS) entry which is preliminary data.</text>
</comment>
<name>A0A4U5N4K4_STECR</name>
<feature type="region of interest" description="Disordered" evidence="1">
    <location>
        <begin position="42"/>
        <end position="67"/>
    </location>
</feature>
<evidence type="ECO:0000313" key="2">
    <source>
        <dbReference type="EMBL" id="TKR77142.1"/>
    </source>
</evidence>
<accession>A0A4U5N4K4</accession>
<protein>
    <submittedName>
        <fullName evidence="2">Uncharacterized protein</fullName>
    </submittedName>
</protein>
<reference evidence="2 3" key="2">
    <citation type="journal article" date="2019" name="G3 (Bethesda)">
        <title>Hybrid Assembly of the Genome of the Entomopathogenic Nematode Steinernema carpocapsae Identifies the X-Chromosome.</title>
        <authorList>
            <person name="Serra L."/>
            <person name="Macchietto M."/>
            <person name="Macias-Munoz A."/>
            <person name="McGill C.J."/>
            <person name="Rodriguez I.M."/>
            <person name="Rodriguez B."/>
            <person name="Murad R."/>
            <person name="Mortazavi A."/>
        </authorList>
    </citation>
    <scope>NUCLEOTIDE SEQUENCE [LARGE SCALE GENOMIC DNA]</scope>
    <source>
        <strain evidence="2 3">ALL</strain>
    </source>
</reference>
<gene>
    <name evidence="2" type="ORF">L596_018165</name>
</gene>
<evidence type="ECO:0000313" key="3">
    <source>
        <dbReference type="Proteomes" id="UP000298663"/>
    </source>
</evidence>
<keyword evidence="3" id="KW-1185">Reference proteome</keyword>
<dbReference type="AlphaFoldDB" id="A0A4U5N4K4"/>
<dbReference type="Proteomes" id="UP000298663">
    <property type="component" value="Unassembled WGS sequence"/>
</dbReference>
<sequence length="67" mass="7817">MEPEINLESIKARLAELDREAKAIFTLYEVTSAKPKPTFALIKQDRRPTLEERKKSDEKSIYVRKVP</sequence>
<reference evidence="2 3" key="1">
    <citation type="journal article" date="2015" name="Genome Biol.">
        <title>Comparative genomics of Steinernema reveals deeply conserved gene regulatory networks.</title>
        <authorList>
            <person name="Dillman A.R."/>
            <person name="Macchietto M."/>
            <person name="Porter C.F."/>
            <person name="Rogers A."/>
            <person name="Williams B."/>
            <person name="Antoshechkin I."/>
            <person name="Lee M.M."/>
            <person name="Goodwin Z."/>
            <person name="Lu X."/>
            <person name="Lewis E.E."/>
            <person name="Goodrich-Blair H."/>
            <person name="Stock S.P."/>
            <person name="Adams B.J."/>
            <person name="Sternberg P.W."/>
            <person name="Mortazavi A."/>
        </authorList>
    </citation>
    <scope>NUCLEOTIDE SEQUENCE [LARGE SCALE GENOMIC DNA]</scope>
    <source>
        <strain evidence="2 3">ALL</strain>
    </source>
</reference>
<evidence type="ECO:0000256" key="1">
    <source>
        <dbReference type="SAM" id="MobiDB-lite"/>
    </source>
</evidence>
<organism evidence="2 3">
    <name type="scientific">Steinernema carpocapsae</name>
    <name type="common">Entomopathogenic nematode</name>
    <dbReference type="NCBI Taxonomy" id="34508"/>
    <lineage>
        <taxon>Eukaryota</taxon>
        <taxon>Metazoa</taxon>
        <taxon>Ecdysozoa</taxon>
        <taxon>Nematoda</taxon>
        <taxon>Chromadorea</taxon>
        <taxon>Rhabditida</taxon>
        <taxon>Tylenchina</taxon>
        <taxon>Panagrolaimomorpha</taxon>
        <taxon>Strongyloidoidea</taxon>
        <taxon>Steinernematidae</taxon>
        <taxon>Steinernema</taxon>
    </lineage>
</organism>
<feature type="compositionally biased region" description="Basic and acidic residues" evidence="1">
    <location>
        <begin position="43"/>
        <end position="61"/>
    </location>
</feature>
<dbReference type="EMBL" id="AZBU02000005">
    <property type="protein sequence ID" value="TKR77142.1"/>
    <property type="molecule type" value="Genomic_DNA"/>
</dbReference>